<evidence type="ECO:0000313" key="2">
    <source>
        <dbReference type="EMBL" id="SVD84189.1"/>
    </source>
</evidence>
<dbReference type="InterPro" id="IPR044122">
    <property type="entry name" value="UPF0261_N"/>
</dbReference>
<protein>
    <recommendedName>
        <fullName evidence="1">UPF0261 domain-containing protein</fullName>
    </recommendedName>
</protein>
<dbReference type="EMBL" id="UINC01176859">
    <property type="protein sequence ID" value="SVD84189.1"/>
    <property type="molecule type" value="Genomic_DNA"/>
</dbReference>
<gene>
    <name evidence="2" type="ORF">METZ01_LOCUS437043</name>
</gene>
<feature type="domain" description="UPF0261" evidence="1">
    <location>
        <begin position="4"/>
        <end position="82"/>
    </location>
</feature>
<sequence length="83" mass="8796">MSQTVLLVGAFDTKGPEYAFVRAQILANGLEVLTLNTGVLGTTDLFPVDVEADRVAQAGGSTLNNLQEKKDRGEAMRVMADGV</sequence>
<name>A0A382YMH7_9ZZZZ</name>
<dbReference type="AlphaFoldDB" id="A0A382YMH7"/>
<evidence type="ECO:0000259" key="1">
    <source>
        <dbReference type="Pfam" id="PF06792"/>
    </source>
</evidence>
<reference evidence="2" key="1">
    <citation type="submission" date="2018-05" db="EMBL/GenBank/DDBJ databases">
        <authorList>
            <person name="Lanie J.A."/>
            <person name="Ng W.-L."/>
            <person name="Kazmierczak K.M."/>
            <person name="Andrzejewski T.M."/>
            <person name="Davidsen T.M."/>
            <person name="Wayne K.J."/>
            <person name="Tettelin H."/>
            <person name="Glass J.I."/>
            <person name="Rusch D."/>
            <person name="Podicherti R."/>
            <person name="Tsui H.-C.T."/>
            <person name="Winkler M.E."/>
        </authorList>
    </citation>
    <scope>NUCLEOTIDE SEQUENCE</scope>
</reference>
<feature type="non-terminal residue" evidence="2">
    <location>
        <position position="83"/>
    </location>
</feature>
<accession>A0A382YMH7</accession>
<organism evidence="2">
    <name type="scientific">marine metagenome</name>
    <dbReference type="NCBI Taxonomy" id="408172"/>
    <lineage>
        <taxon>unclassified sequences</taxon>
        <taxon>metagenomes</taxon>
        <taxon>ecological metagenomes</taxon>
    </lineage>
</organism>
<proteinExistence type="predicted"/>
<dbReference type="Gene3D" id="3.40.50.12020">
    <property type="entry name" value="Uncharacterised protein family UPF0261, NN domain"/>
    <property type="match status" value="1"/>
</dbReference>
<dbReference type="Pfam" id="PF06792">
    <property type="entry name" value="UPF0261"/>
    <property type="match status" value="1"/>
</dbReference>